<dbReference type="Proteomes" id="UP000229730">
    <property type="component" value="Unassembled WGS sequence"/>
</dbReference>
<sequence length="144" mass="16257">MTDITIEKITTAADLEKCFQIRTIVFVEEQHVAQDEEIDGLDPQADQYLLSVDGAPTATARVRYVDGLAKIERVAVLKTRRGLNIGRKLMEFIIADIKAQAQVSTLKLGAQIQVVGFYQQLGFQEYGDEFLDAGIRHKWMKRTI</sequence>
<keyword evidence="3" id="KW-1185">Reference proteome</keyword>
<dbReference type="SUPFAM" id="SSF55729">
    <property type="entry name" value="Acyl-CoA N-acyltransferases (Nat)"/>
    <property type="match status" value="1"/>
</dbReference>
<feature type="domain" description="N-acetyltransferase" evidence="1">
    <location>
        <begin position="4"/>
        <end position="144"/>
    </location>
</feature>
<dbReference type="PROSITE" id="PS51186">
    <property type="entry name" value="GNAT"/>
    <property type="match status" value="1"/>
</dbReference>
<reference evidence="2 3" key="1">
    <citation type="submission" date="2017-10" db="EMBL/GenBank/DDBJ databases">
        <title>Frigbacter circumglobatus gen. nov. sp. nov., isolated from sediment cultured in situ.</title>
        <authorList>
            <person name="Zhao Z."/>
        </authorList>
    </citation>
    <scope>NUCLEOTIDE SEQUENCE [LARGE SCALE GENOMIC DNA]</scope>
    <source>
        <strain evidence="2 3">ZYL</strain>
    </source>
</reference>
<evidence type="ECO:0000313" key="2">
    <source>
        <dbReference type="EMBL" id="PHZ85701.1"/>
    </source>
</evidence>
<dbReference type="InterPro" id="IPR000182">
    <property type="entry name" value="GNAT_dom"/>
</dbReference>
<protein>
    <recommendedName>
        <fullName evidence="1">N-acetyltransferase domain-containing protein</fullName>
    </recommendedName>
</protein>
<proteinExistence type="predicted"/>
<dbReference type="FunCoup" id="A0A2G4YTQ5">
    <property type="interactions" value="47"/>
</dbReference>
<evidence type="ECO:0000259" key="1">
    <source>
        <dbReference type="PROSITE" id="PS51186"/>
    </source>
</evidence>
<dbReference type="InterPro" id="IPR016181">
    <property type="entry name" value="Acyl_CoA_acyltransferase"/>
</dbReference>
<dbReference type="GO" id="GO:0016747">
    <property type="term" value="F:acyltransferase activity, transferring groups other than amino-acyl groups"/>
    <property type="evidence" value="ECO:0007669"/>
    <property type="project" value="InterPro"/>
</dbReference>
<dbReference type="InParanoid" id="A0A2G4YTQ5"/>
<gene>
    <name evidence="2" type="ORF">CRD36_03165</name>
</gene>
<dbReference type="AlphaFoldDB" id="A0A2G4YTQ5"/>
<dbReference type="OrthoDB" id="9796171at2"/>
<evidence type="ECO:0000313" key="3">
    <source>
        <dbReference type="Proteomes" id="UP000229730"/>
    </source>
</evidence>
<accession>A0A2G4YTQ5</accession>
<dbReference type="CDD" id="cd04301">
    <property type="entry name" value="NAT_SF"/>
    <property type="match status" value="1"/>
</dbReference>
<organism evidence="2 3">
    <name type="scientific">Paremcibacter congregatus</name>
    <dbReference type="NCBI Taxonomy" id="2043170"/>
    <lineage>
        <taxon>Bacteria</taxon>
        <taxon>Pseudomonadati</taxon>
        <taxon>Pseudomonadota</taxon>
        <taxon>Alphaproteobacteria</taxon>
        <taxon>Emcibacterales</taxon>
        <taxon>Emcibacteraceae</taxon>
        <taxon>Paremcibacter</taxon>
    </lineage>
</organism>
<comment type="caution">
    <text evidence="2">The sequence shown here is derived from an EMBL/GenBank/DDBJ whole genome shotgun (WGS) entry which is preliminary data.</text>
</comment>
<dbReference type="EMBL" id="PDEM01000009">
    <property type="protein sequence ID" value="PHZ85701.1"/>
    <property type="molecule type" value="Genomic_DNA"/>
</dbReference>
<name>A0A2G4YTQ5_9PROT</name>
<dbReference type="Pfam" id="PF13673">
    <property type="entry name" value="Acetyltransf_10"/>
    <property type="match status" value="1"/>
</dbReference>
<dbReference type="Gene3D" id="3.40.630.30">
    <property type="match status" value="1"/>
</dbReference>
<dbReference type="RefSeq" id="WP_099471285.1">
    <property type="nucleotide sequence ID" value="NZ_CP041025.1"/>
</dbReference>